<keyword evidence="7 9" id="KW-0811">Translocation</keyword>
<dbReference type="GO" id="GO:0006605">
    <property type="term" value="P:protein targeting"/>
    <property type="evidence" value="ECO:0007669"/>
    <property type="project" value="UniProtKB-UniRule"/>
</dbReference>
<comment type="caution">
    <text evidence="10">The sequence shown here is derived from an EMBL/GenBank/DDBJ whole genome shotgun (WGS) entry which is preliminary data.</text>
</comment>
<dbReference type="GO" id="GO:0043952">
    <property type="term" value="P:protein transport by the Sec complex"/>
    <property type="evidence" value="ECO:0007669"/>
    <property type="project" value="UniProtKB-UniRule"/>
</dbReference>
<organism evidence="10 11">
    <name type="scientific">Candidatus Taylorbacteria bacterium CG11_big_fil_rev_8_21_14_0_20_46_11</name>
    <dbReference type="NCBI Taxonomy" id="1975025"/>
    <lineage>
        <taxon>Bacteria</taxon>
        <taxon>Candidatus Tayloriibacteriota</taxon>
    </lineage>
</organism>
<keyword evidence="5 9" id="KW-0653">Protein transport</keyword>
<dbReference type="NCBIfam" id="TIGR00964">
    <property type="entry name" value="secE_bact"/>
    <property type="match status" value="1"/>
</dbReference>
<comment type="subunit">
    <text evidence="9">Component of the Sec protein translocase complex. Heterotrimer consisting of SecY, SecE and SecG subunits. The heterotrimers can form oligomers, although 1 heterotrimer is thought to be able to translocate proteins. Interacts with the ribosome. Interacts with SecDF, and other proteins may be involved. Interacts with SecA.</text>
</comment>
<comment type="similarity">
    <text evidence="9">Belongs to the SecE/SEC61-gamma family.</text>
</comment>
<keyword evidence="3 9" id="KW-1003">Cell membrane</keyword>
<keyword evidence="2 9" id="KW-0813">Transport</keyword>
<dbReference type="EMBL" id="PCVG01000079">
    <property type="protein sequence ID" value="PIQ68121.1"/>
    <property type="molecule type" value="Genomic_DNA"/>
</dbReference>
<dbReference type="GO" id="GO:0008320">
    <property type="term" value="F:protein transmembrane transporter activity"/>
    <property type="evidence" value="ECO:0007669"/>
    <property type="project" value="UniProtKB-UniRule"/>
</dbReference>
<sequence>MSRLTTYFKETRAELKHVTWPTRKQATLYTILVITISVATALYLGAFDFIFTTLLKLVV</sequence>
<evidence type="ECO:0000256" key="2">
    <source>
        <dbReference type="ARBA" id="ARBA00022448"/>
    </source>
</evidence>
<keyword evidence="6 9" id="KW-1133">Transmembrane helix</keyword>
<evidence type="ECO:0000256" key="8">
    <source>
        <dbReference type="ARBA" id="ARBA00023136"/>
    </source>
</evidence>
<gene>
    <name evidence="9" type="primary">secE</name>
    <name evidence="10" type="ORF">COV91_05810</name>
</gene>
<feature type="transmembrane region" description="Helical" evidence="9">
    <location>
        <begin position="26"/>
        <end position="51"/>
    </location>
</feature>
<dbReference type="Pfam" id="PF00584">
    <property type="entry name" value="SecE"/>
    <property type="match status" value="1"/>
</dbReference>
<protein>
    <recommendedName>
        <fullName evidence="9">Protein translocase subunit SecE</fullName>
    </recommendedName>
</protein>
<reference evidence="10 11" key="1">
    <citation type="submission" date="2017-09" db="EMBL/GenBank/DDBJ databases">
        <title>Depth-based differentiation of microbial function through sediment-hosted aquifers and enrichment of novel symbionts in the deep terrestrial subsurface.</title>
        <authorList>
            <person name="Probst A.J."/>
            <person name="Ladd B."/>
            <person name="Jarett J.K."/>
            <person name="Geller-Mcgrath D.E."/>
            <person name="Sieber C.M."/>
            <person name="Emerson J.B."/>
            <person name="Anantharaman K."/>
            <person name="Thomas B.C."/>
            <person name="Malmstrom R."/>
            <person name="Stieglmeier M."/>
            <person name="Klingl A."/>
            <person name="Woyke T."/>
            <person name="Ryan C.M."/>
            <person name="Banfield J.F."/>
        </authorList>
    </citation>
    <scope>NUCLEOTIDE SEQUENCE [LARGE SCALE GENOMIC DNA]</scope>
    <source>
        <strain evidence="10">CG11_big_fil_rev_8_21_14_0_20_46_11</strain>
    </source>
</reference>
<keyword evidence="8 9" id="KW-0472">Membrane</keyword>
<dbReference type="GO" id="GO:0009306">
    <property type="term" value="P:protein secretion"/>
    <property type="evidence" value="ECO:0007669"/>
    <property type="project" value="UniProtKB-UniRule"/>
</dbReference>
<evidence type="ECO:0000256" key="3">
    <source>
        <dbReference type="ARBA" id="ARBA00022475"/>
    </source>
</evidence>
<comment type="subcellular location">
    <subcellularLocation>
        <location evidence="9">Cell membrane</location>
        <topology evidence="9">Single-pass membrane protein</topology>
    </subcellularLocation>
    <subcellularLocation>
        <location evidence="1">Membrane</location>
    </subcellularLocation>
</comment>
<evidence type="ECO:0000256" key="5">
    <source>
        <dbReference type="ARBA" id="ARBA00022927"/>
    </source>
</evidence>
<dbReference type="GO" id="GO:0065002">
    <property type="term" value="P:intracellular protein transmembrane transport"/>
    <property type="evidence" value="ECO:0007669"/>
    <property type="project" value="UniProtKB-UniRule"/>
</dbReference>
<dbReference type="InterPro" id="IPR038379">
    <property type="entry name" value="SecE_sf"/>
</dbReference>
<name>A0A2H0KA37_9BACT</name>
<dbReference type="PANTHER" id="PTHR33910">
    <property type="entry name" value="PROTEIN TRANSLOCASE SUBUNIT SECE"/>
    <property type="match status" value="1"/>
</dbReference>
<evidence type="ECO:0000256" key="9">
    <source>
        <dbReference type="HAMAP-Rule" id="MF_00422"/>
    </source>
</evidence>
<comment type="function">
    <text evidence="9">Essential subunit of the Sec protein translocation channel SecYEG. Clamps together the 2 halves of SecY. May contact the channel plug during translocation.</text>
</comment>
<accession>A0A2H0KA37</accession>
<dbReference type="HAMAP" id="MF_00422">
    <property type="entry name" value="SecE"/>
    <property type="match status" value="1"/>
</dbReference>
<evidence type="ECO:0000256" key="1">
    <source>
        <dbReference type="ARBA" id="ARBA00004370"/>
    </source>
</evidence>
<evidence type="ECO:0000313" key="11">
    <source>
        <dbReference type="Proteomes" id="UP000229342"/>
    </source>
</evidence>
<evidence type="ECO:0000256" key="6">
    <source>
        <dbReference type="ARBA" id="ARBA00022989"/>
    </source>
</evidence>
<dbReference type="Gene3D" id="1.20.5.1030">
    <property type="entry name" value="Preprotein translocase secy subunit"/>
    <property type="match status" value="1"/>
</dbReference>
<evidence type="ECO:0000313" key="10">
    <source>
        <dbReference type="EMBL" id="PIQ68121.1"/>
    </source>
</evidence>
<dbReference type="GO" id="GO:0005886">
    <property type="term" value="C:plasma membrane"/>
    <property type="evidence" value="ECO:0007669"/>
    <property type="project" value="UniProtKB-SubCell"/>
</dbReference>
<dbReference type="InterPro" id="IPR001901">
    <property type="entry name" value="Translocase_SecE/Sec61-g"/>
</dbReference>
<dbReference type="Proteomes" id="UP000229342">
    <property type="component" value="Unassembled WGS sequence"/>
</dbReference>
<dbReference type="InterPro" id="IPR005807">
    <property type="entry name" value="SecE_bac"/>
</dbReference>
<keyword evidence="4 9" id="KW-0812">Transmembrane</keyword>
<dbReference type="AlphaFoldDB" id="A0A2H0KA37"/>
<evidence type="ECO:0000256" key="7">
    <source>
        <dbReference type="ARBA" id="ARBA00023010"/>
    </source>
</evidence>
<dbReference type="PANTHER" id="PTHR33910:SF1">
    <property type="entry name" value="PROTEIN TRANSLOCASE SUBUNIT SECE"/>
    <property type="match status" value="1"/>
</dbReference>
<proteinExistence type="inferred from homology"/>
<evidence type="ECO:0000256" key="4">
    <source>
        <dbReference type="ARBA" id="ARBA00022692"/>
    </source>
</evidence>